<dbReference type="PROSITE" id="PS01155">
    <property type="entry name" value="ENDONUCLEASE_III_2"/>
    <property type="match status" value="1"/>
</dbReference>
<keyword evidence="9 18" id="KW-0227">DNA damage</keyword>
<dbReference type="GO" id="GO:0005739">
    <property type="term" value="C:mitochondrion"/>
    <property type="evidence" value="ECO:0007669"/>
    <property type="project" value="UniProtKB-SubCell"/>
</dbReference>
<comment type="cofactor">
    <cofactor evidence="18">
        <name>[4Fe-4S] cluster</name>
        <dbReference type="ChEBI" id="CHEBI:49883"/>
    </cofactor>
    <text evidence="18">Binds 1 [4Fe-4S] cluster.</text>
</comment>
<comment type="catalytic activity">
    <reaction evidence="1 18">
        <text>Hydrolyzes free adenine bases from 7,8-dihydro-8-oxoguanine:adenine mismatched double-stranded DNA, leaving an apurinic site.</text>
        <dbReference type="EC" id="3.2.2.31"/>
    </reaction>
</comment>
<dbReference type="InterPro" id="IPR004036">
    <property type="entry name" value="Endonuclease-III-like_CS2"/>
</dbReference>
<dbReference type="FunFam" id="1.10.340.30:FF:000002">
    <property type="entry name" value="Adenine DNA glycosylase"/>
    <property type="match status" value="1"/>
</dbReference>
<evidence type="ECO:0000256" key="13">
    <source>
        <dbReference type="ARBA" id="ARBA00023128"/>
    </source>
</evidence>
<dbReference type="InterPro" id="IPR044298">
    <property type="entry name" value="MIG/MutY"/>
</dbReference>
<dbReference type="GO" id="GO:0006284">
    <property type="term" value="P:base-excision repair"/>
    <property type="evidence" value="ECO:0007669"/>
    <property type="project" value="UniProtKB-UniRule"/>
</dbReference>
<dbReference type="SUPFAM" id="SSF55811">
    <property type="entry name" value="Nudix"/>
    <property type="match status" value="1"/>
</dbReference>
<dbReference type="FunFam" id="1.10.1670.10:FF:000002">
    <property type="entry name" value="Adenine DNA glycosylase"/>
    <property type="match status" value="1"/>
</dbReference>
<dbReference type="InterPro" id="IPR029119">
    <property type="entry name" value="MutY_C"/>
</dbReference>
<dbReference type="GO" id="GO:0000701">
    <property type="term" value="F:purine-specific mismatch base pair DNA N-glycosylase activity"/>
    <property type="evidence" value="ECO:0007669"/>
    <property type="project" value="UniProtKB-EC"/>
</dbReference>
<keyword evidence="15" id="KW-0539">Nucleus</keyword>
<evidence type="ECO:0000313" key="21">
    <source>
        <dbReference type="EMBL" id="KAK6189091.1"/>
    </source>
</evidence>
<dbReference type="AlphaFoldDB" id="A0AAN8KDQ8"/>
<evidence type="ECO:0000256" key="16">
    <source>
        <dbReference type="ARBA" id="ARBA00023295"/>
    </source>
</evidence>
<feature type="domain" description="HhH-GPD" evidence="20">
    <location>
        <begin position="85"/>
        <end position="237"/>
    </location>
</feature>
<dbReference type="GO" id="GO:0035485">
    <property type="term" value="F:adenine/guanine mispair binding"/>
    <property type="evidence" value="ECO:0007669"/>
    <property type="project" value="TreeGrafter"/>
</dbReference>
<dbReference type="SMART" id="SM00478">
    <property type="entry name" value="ENDO3c"/>
    <property type="match status" value="1"/>
</dbReference>
<dbReference type="InterPro" id="IPR003265">
    <property type="entry name" value="HhH-GPD_domain"/>
</dbReference>
<dbReference type="Proteomes" id="UP001347796">
    <property type="component" value="Unassembled WGS sequence"/>
</dbReference>
<evidence type="ECO:0000256" key="2">
    <source>
        <dbReference type="ARBA" id="ARBA00004123"/>
    </source>
</evidence>
<name>A0AAN8KDQ8_PATCE</name>
<dbReference type="GO" id="GO:0046872">
    <property type="term" value="F:metal ion binding"/>
    <property type="evidence" value="ECO:0007669"/>
    <property type="project" value="UniProtKB-UniRule"/>
</dbReference>
<dbReference type="Gene3D" id="1.10.1670.10">
    <property type="entry name" value="Helix-hairpin-Helix base-excision DNA repair enzymes (C-terminal)"/>
    <property type="match status" value="1"/>
</dbReference>
<dbReference type="SMART" id="SM00525">
    <property type="entry name" value="FES"/>
    <property type="match status" value="1"/>
</dbReference>
<sequence>MPKPKKRSTVNITKEDQKTNKKNKTSNICTKISPVHDFNDEEIKKIRLNLVDWYQLHKRELPWRRLATDPNINKRSYSVWVSEVMLQQTQVSTVIDYYNKWIKKWPTLEDLAKASLEEVNEMWSGLGYYSRGRRLQEGAKKVVEELGGEMPKNAEDLLNQLPGVGRYTAGAIASIAYNQVTGLVDGNVIRVLSRLRLIGADSTNQTCMDVYWHHANKLVDVDKPGDFNQGLMELGATVCTPKTPNCSVCPLKKYCKAYAQVEVHKADNASKLLSDVPRNGKTKMTEVPDIECLVEDCSLCFDKTETWDPSLGVMNYPRKGKKKAAREERTVVCIVSRTDSDNNLEYLITQRPQKGLLAGLWEFPSQLITDESCDITDTLNTKYGIVLSADCKRLKVGEVVHIFSHIHQTYVVESITLTSDDVKDETNEDGVKWVSKADFLQSAISTAMKKVFKAYEKSCDSSTSCNKGLKRKRDISQDTADPKKQTSLNSFFIKK</sequence>
<evidence type="ECO:0000256" key="12">
    <source>
        <dbReference type="ARBA" id="ARBA00023014"/>
    </source>
</evidence>
<organism evidence="21 22">
    <name type="scientific">Patella caerulea</name>
    <name type="common">Rayed Mediterranean limpet</name>
    <dbReference type="NCBI Taxonomy" id="87958"/>
    <lineage>
        <taxon>Eukaryota</taxon>
        <taxon>Metazoa</taxon>
        <taxon>Spiralia</taxon>
        <taxon>Lophotrochozoa</taxon>
        <taxon>Mollusca</taxon>
        <taxon>Gastropoda</taxon>
        <taxon>Patellogastropoda</taxon>
        <taxon>Patelloidea</taxon>
        <taxon>Patellidae</taxon>
        <taxon>Patella</taxon>
    </lineage>
</organism>
<evidence type="ECO:0000256" key="14">
    <source>
        <dbReference type="ARBA" id="ARBA00023204"/>
    </source>
</evidence>
<keyword evidence="14" id="KW-0234">DNA repair</keyword>
<dbReference type="CDD" id="cd03431">
    <property type="entry name" value="NUDIX_DNA_Glycosylase_C-MutY"/>
    <property type="match status" value="1"/>
</dbReference>
<evidence type="ECO:0000256" key="7">
    <source>
        <dbReference type="ARBA" id="ARBA00022485"/>
    </source>
</evidence>
<comment type="function">
    <text evidence="18">Adenine glycosylase active on G-A mispairs.</text>
</comment>
<evidence type="ECO:0000256" key="10">
    <source>
        <dbReference type="ARBA" id="ARBA00022801"/>
    </source>
</evidence>
<dbReference type="Pfam" id="PF00633">
    <property type="entry name" value="HHH"/>
    <property type="match status" value="1"/>
</dbReference>
<dbReference type="PANTHER" id="PTHR42944">
    <property type="entry name" value="ADENINE DNA GLYCOSYLASE"/>
    <property type="match status" value="1"/>
</dbReference>
<dbReference type="GO" id="GO:0051539">
    <property type="term" value="F:4 iron, 4 sulfur cluster binding"/>
    <property type="evidence" value="ECO:0007669"/>
    <property type="project" value="UniProtKB-UniRule"/>
</dbReference>
<evidence type="ECO:0000256" key="4">
    <source>
        <dbReference type="ARBA" id="ARBA00008343"/>
    </source>
</evidence>
<dbReference type="Gene3D" id="3.90.79.10">
    <property type="entry name" value="Nucleoside Triphosphate Pyrophosphohydrolase"/>
    <property type="match status" value="1"/>
</dbReference>
<dbReference type="InterPro" id="IPR003651">
    <property type="entry name" value="Endonuclease3_FeS-loop_motif"/>
</dbReference>
<comment type="caution">
    <text evidence="21">The sequence shown here is derived from an EMBL/GenBank/DDBJ whole genome shotgun (WGS) entry which is preliminary data.</text>
</comment>
<keyword evidence="7" id="KW-0004">4Fe-4S</keyword>
<comment type="similarity">
    <text evidence="4 18">Belongs to the Nth/MutY family.</text>
</comment>
<evidence type="ECO:0000256" key="18">
    <source>
        <dbReference type="RuleBase" id="RU365096"/>
    </source>
</evidence>
<dbReference type="Gene3D" id="1.10.340.30">
    <property type="entry name" value="Hypothetical protein, domain 2"/>
    <property type="match status" value="1"/>
</dbReference>
<dbReference type="InterPro" id="IPR015797">
    <property type="entry name" value="NUDIX_hydrolase-like_dom_sf"/>
</dbReference>
<evidence type="ECO:0000313" key="22">
    <source>
        <dbReference type="Proteomes" id="UP001347796"/>
    </source>
</evidence>
<keyword evidence="10" id="KW-0378">Hydrolase</keyword>
<keyword evidence="8" id="KW-0479">Metal-binding</keyword>
<evidence type="ECO:0000256" key="19">
    <source>
        <dbReference type="SAM" id="MobiDB-lite"/>
    </source>
</evidence>
<accession>A0AAN8KDQ8</accession>
<evidence type="ECO:0000256" key="3">
    <source>
        <dbReference type="ARBA" id="ARBA00004173"/>
    </source>
</evidence>
<evidence type="ECO:0000256" key="8">
    <source>
        <dbReference type="ARBA" id="ARBA00022723"/>
    </source>
</evidence>
<evidence type="ECO:0000256" key="15">
    <source>
        <dbReference type="ARBA" id="ARBA00023242"/>
    </source>
</evidence>
<dbReference type="EMBL" id="JAZGQO010000003">
    <property type="protein sequence ID" value="KAK6189091.1"/>
    <property type="molecule type" value="Genomic_DNA"/>
</dbReference>
<proteinExistence type="inferred from homology"/>
<dbReference type="FunFam" id="3.90.79.10:FF:000026">
    <property type="entry name" value="Adenine DNA glycosylase"/>
    <property type="match status" value="1"/>
</dbReference>
<dbReference type="CDD" id="cd00056">
    <property type="entry name" value="ENDO3c"/>
    <property type="match status" value="1"/>
</dbReference>
<dbReference type="InterPro" id="IPR000445">
    <property type="entry name" value="HhH_motif"/>
</dbReference>
<dbReference type="GO" id="GO:0032357">
    <property type="term" value="F:oxidized purine DNA binding"/>
    <property type="evidence" value="ECO:0007669"/>
    <property type="project" value="TreeGrafter"/>
</dbReference>
<evidence type="ECO:0000259" key="20">
    <source>
        <dbReference type="SMART" id="SM00478"/>
    </source>
</evidence>
<keyword evidence="22" id="KW-1185">Reference proteome</keyword>
<comment type="function">
    <text evidence="17">Involved in oxidative DNA damage repair. Initiates repair of A*oxoG to C*G by removing the inappropriately paired adenine base from the DNA backbone. Possesses both adenine and 2-OH-A DNA glycosylase activities.</text>
</comment>
<dbReference type="Pfam" id="PF14815">
    <property type="entry name" value="NUDIX_4"/>
    <property type="match status" value="1"/>
</dbReference>
<evidence type="ECO:0000256" key="9">
    <source>
        <dbReference type="ARBA" id="ARBA00022763"/>
    </source>
</evidence>
<reference evidence="21 22" key="1">
    <citation type="submission" date="2024-01" db="EMBL/GenBank/DDBJ databases">
        <title>The genome of the rayed Mediterranean limpet Patella caerulea (Linnaeus, 1758).</title>
        <authorList>
            <person name="Anh-Thu Weber A."/>
            <person name="Halstead-Nussloch G."/>
        </authorList>
    </citation>
    <scope>NUCLEOTIDE SEQUENCE [LARGE SCALE GENOMIC DNA]</scope>
    <source>
        <strain evidence="21">AATW-2023a</strain>
        <tissue evidence="21">Whole specimen</tissue>
    </source>
</reference>
<dbReference type="Pfam" id="PF00730">
    <property type="entry name" value="HhH-GPD"/>
    <property type="match status" value="1"/>
</dbReference>
<dbReference type="EC" id="3.2.2.31" evidence="5 18"/>
<feature type="region of interest" description="Disordered" evidence="19">
    <location>
        <begin position="1"/>
        <end position="25"/>
    </location>
</feature>
<keyword evidence="16 18" id="KW-0326">Glycosidase</keyword>
<dbReference type="InterPro" id="IPR011257">
    <property type="entry name" value="DNA_glycosylase"/>
</dbReference>
<protein>
    <recommendedName>
        <fullName evidence="6 18">Adenine DNA glycosylase</fullName>
        <ecNumber evidence="5 18">3.2.2.31</ecNumber>
    </recommendedName>
</protein>
<evidence type="ECO:0000256" key="6">
    <source>
        <dbReference type="ARBA" id="ARBA00022023"/>
    </source>
</evidence>
<keyword evidence="12" id="KW-0411">Iron-sulfur</keyword>
<dbReference type="InterPro" id="IPR023170">
    <property type="entry name" value="HhH_base_excis_C"/>
</dbReference>
<dbReference type="GO" id="GO:0034039">
    <property type="term" value="F:8-oxo-7,8-dihydroguanine DNA N-glycosylase activity"/>
    <property type="evidence" value="ECO:0007669"/>
    <property type="project" value="TreeGrafter"/>
</dbReference>
<keyword evidence="13" id="KW-0496">Mitochondrion</keyword>
<evidence type="ECO:0000256" key="1">
    <source>
        <dbReference type="ARBA" id="ARBA00000843"/>
    </source>
</evidence>
<keyword evidence="11 18" id="KW-0408">Iron</keyword>
<dbReference type="SUPFAM" id="SSF48150">
    <property type="entry name" value="DNA-glycosylase"/>
    <property type="match status" value="1"/>
</dbReference>
<dbReference type="GO" id="GO:0005634">
    <property type="term" value="C:nucleus"/>
    <property type="evidence" value="ECO:0007669"/>
    <property type="project" value="UniProtKB-SubCell"/>
</dbReference>
<gene>
    <name evidence="21" type="ORF">SNE40_005134</name>
</gene>
<comment type="subcellular location">
    <subcellularLocation>
        <location evidence="3">Mitochondrion</location>
    </subcellularLocation>
    <subcellularLocation>
        <location evidence="2">Nucleus</location>
    </subcellularLocation>
</comment>
<dbReference type="PANTHER" id="PTHR42944:SF1">
    <property type="entry name" value="ADENINE DNA GLYCOSYLASE"/>
    <property type="match status" value="1"/>
</dbReference>
<dbReference type="GO" id="GO:0006298">
    <property type="term" value="P:mismatch repair"/>
    <property type="evidence" value="ECO:0007669"/>
    <property type="project" value="TreeGrafter"/>
</dbReference>
<evidence type="ECO:0000256" key="11">
    <source>
        <dbReference type="ARBA" id="ARBA00023004"/>
    </source>
</evidence>
<evidence type="ECO:0000256" key="5">
    <source>
        <dbReference type="ARBA" id="ARBA00012045"/>
    </source>
</evidence>
<evidence type="ECO:0000256" key="17">
    <source>
        <dbReference type="ARBA" id="ARBA00058024"/>
    </source>
</evidence>